<dbReference type="RefSeq" id="WP_183626605.1">
    <property type="nucleotide sequence ID" value="NZ_JACHWJ010000006.1"/>
</dbReference>
<dbReference type="PANTHER" id="PTHR43471">
    <property type="entry name" value="ABC TRANSPORTER PERMEASE"/>
    <property type="match status" value="1"/>
</dbReference>
<dbReference type="PANTHER" id="PTHR43471:SF3">
    <property type="entry name" value="ABC TRANSPORTER PERMEASE PROTEIN NATB"/>
    <property type="match status" value="1"/>
</dbReference>
<feature type="transmembrane region" description="Helical" evidence="6">
    <location>
        <begin position="272"/>
        <end position="292"/>
    </location>
</feature>
<feature type="transmembrane region" description="Helical" evidence="6">
    <location>
        <begin position="180"/>
        <end position="205"/>
    </location>
</feature>
<feature type="region of interest" description="Disordered" evidence="5">
    <location>
        <begin position="1"/>
        <end position="23"/>
    </location>
</feature>
<keyword evidence="9" id="KW-1185">Reference proteome</keyword>
<reference evidence="8 9" key="1">
    <citation type="submission" date="2020-08" db="EMBL/GenBank/DDBJ databases">
        <title>Sequencing the genomes of 1000 actinobacteria strains.</title>
        <authorList>
            <person name="Klenk H.-P."/>
        </authorList>
    </citation>
    <scope>NUCLEOTIDE SEQUENCE [LARGE SCALE GENOMIC DNA]</scope>
    <source>
        <strain evidence="8 9">DSM 20419</strain>
    </source>
</reference>
<gene>
    <name evidence="8" type="ORF">FHX72_003468</name>
</gene>
<feature type="transmembrane region" description="Helical" evidence="6">
    <location>
        <begin position="239"/>
        <end position="260"/>
    </location>
</feature>
<comment type="caution">
    <text evidence="8">The sequence shown here is derived from an EMBL/GenBank/DDBJ whole genome shotgun (WGS) entry which is preliminary data.</text>
</comment>
<dbReference type="EMBL" id="JACHWJ010000006">
    <property type="protein sequence ID" value="MBB2959303.1"/>
    <property type="molecule type" value="Genomic_DNA"/>
</dbReference>
<sequence length="400" mass="41684">MTNTQEAKAPQRSSAGAAPRQRQFGLSSAKGIQLIAKREILVQARSRAQQISFLITLLLVAGGIGAVALFGDAIGGGATKVATVSGTQSVASAAGLETTEAASAEEAAQLVRDGAVEYAVLTPADARGLELFTGDGQPASDLGDSQFVLVGLEGVPTEDSMALAQVPPSFSLEAPEVNPALGYIMAVAFGVLYFMAAMGYAYTIAQSVVEEKQSRIVEILLSTVTPRVIMAGKVIGNSILALIQVAAILAAAAIALAATGQGALFSLIGPGFIWFLVLFVFGFVLIATLYAGASAMVSRQEEVGSVTTPLMMLMLIPYMLVILFNSNALLMTILSYIPFSATIAMPLRVVLGQAEWWEPILALVILIATSAVSIMIGARIYENSILRIGGRVKLSDALKG</sequence>
<dbReference type="AlphaFoldDB" id="A0A7W4URR9"/>
<name>A0A7W4URR9_9MICO</name>
<feature type="transmembrane region" description="Helical" evidence="6">
    <location>
        <begin position="313"/>
        <end position="339"/>
    </location>
</feature>
<evidence type="ECO:0000259" key="7">
    <source>
        <dbReference type="Pfam" id="PF12698"/>
    </source>
</evidence>
<evidence type="ECO:0000313" key="8">
    <source>
        <dbReference type="EMBL" id="MBB2959303.1"/>
    </source>
</evidence>
<feature type="domain" description="ABC-2 type transporter transmembrane" evidence="7">
    <location>
        <begin position="51"/>
        <end position="378"/>
    </location>
</feature>
<evidence type="ECO:0000256" key="5">
    <source>
        <dbReference type="SAM" id="MobiDB-lite"/>
    </source>
</evidence>
<evidence type="ECO:0000256" key="2">
    <source>
        <dbReference type="ARBA" id="ARBA00022692"/>
    </source>
</evidence>
<dbReference type="Proteomes" id="UP000545286">
    <property type="component" value="Unassembled WGS sequence"/>
</dbReference>
<organism evidence="8 9">
    <name type="scientific">Pseudoclavibacter helvolus</name>
    <dbReference type="NCBI Taxonomy" id="255205"/>
    <lineage>
        <taxon>Bacteria</taxon>
        <taxon>Bacillati</taxon>
        <taxon>Actinomycetota</taxon>
        <taxon>Actinomycetes</taxon>
        <taxon>Micrococcales</taxon>
        <taxon>Microbacteriaceae</taxon>
        <taxon>Pseudoclavibacter</taxon>
    </lineage>
</organism>
<keyword evidence="2 6" id="KW-0812">Transmembrane</keyword>
<comment type="subcellular location">
    <subcellularLocation>
        <location evidence="1">Membrane</location>
        <topology evidence="1">Multi-pass membrane protein</topology>
    </subcellularLocation>
</comment>
<evidence type="ECO:0000256" key="4">
    <source>
        <dbReference type="ARBA" id="ARBA00023136"/>
    </source>
</evidence>
<proteinExistence type="predicted"/>
<feature type="compositionally biased region" description="Polar residues" evidence="5">
    <location>
        <begin position="1"/>
        <end position="14"/>
    </location>
</feature>
<evidence type="ECO:0000313" key="9">
    <source>
        <dbReference type="Proteomes" id="UP000545286"/>
    </source>
</evidence>
<protein>
    <submittedName>
        <fullName evidence="8">ABC-2 type transport system permease protein</fullName>
    </submittedName>
</protein>
<evidence type="ECO:0000256" key="3">
    <source>
        <dbReference type="ARBA" id="ARBA00022989"/>
    </source>
</evidence>
<dbReference type="InterPro" id="IPR013525">
    <property type="entry name" value="ABC2_TM"/>
</dbReference>
<feature type="transmembrane region" description="Helical" evidence="6">
    <location>
        <begin position="51"/>
        <end position="71"/>
    </location>
</feature>
<keyword evidence="4 6" id="KW-0472">Membrane</keyword>
<feature type="transmembrane region" description="Helical" evidence="6">
    <location>
        <begin position="359"/>
        <end position="381"/>
    </location>
</feature>
<evidence type="ECO:0000256" key="6">
    <source>
        <dbReference type="SAM" id="Phobius"/>
    </source>
</evidence>
<keyword evidence="3 6" id="KW-1133">Transmembrane helix</keyword>
<dbReference type="GO" id="GO:0016020">
    <property type="term" value="C:membrane"/>
    <property type="evidence" value="ECO:0007669"/>
    <property type="project" value="UniProtKB-SubCell"/>
</dbReference>
<accession>A0A7W4URR9</accession>
<dbReference type="GO" id="GO:0140359">
    <property type="term" value="F:ABC-type transporter activity"/>
    <property type="evidence" value="ECO:0007669"/>
    <property type="project" value="InterPro"/>
</dbReference>
<evidence type="ECO:0000256" key="1">
    <source>
        <dbReference type="ARBA" id="ARBA00004141"/>
    </source>
</evidence>
<dbReference type="Pfam" id="PF12698">
    <property type="entry name" value="ABC2_membrane_3"/>
    <property type="match status" value="1"/>
</dbReference>